<sequence length="493" mass="54038">MVYRGRPSAACFACRTRRIKCDTRKPGCSQCARIRIICPGYRDPLDELFRDESAAVTKRAQKSCKAPNNPKHNQTHISKPTHPATCSAGSPDKHETNLGLPMSFCAPGPSLSQSIENVALAHFMSSYIPGSNFVYLPDLYSLSGEGAALPATVHAVSLARLAWELGQSSLMGQANRAYANALTKTNVALSIPAVATSDAVLVSVLLLSLYETIVWSDAGTPDNWIKHTQGALALIQLRGKRQLNTLVGRQLFTQVANIICVDSLRSGTRLSPGLLELQNAALQYKDESPRFGMSSSTGELANLLADVTEGCLTPSEVIEATQRMEAKYIAIISNLPACWQYEEEALEEAHRGVYGKTVHHYASNRSAQFWNSYRMTRILLNGVMHGHLRYLRSPNSSLLAQAKRNARQMAADICASVPQFTNSEHFSIASAATLLWPLSTVRSSDLVGQDLREHAEGRLKFLGHELRIPQAEKVASCREVDALQDGLHMFYLS</sequence>
<accession>A0ACB6RNU7</accession>
<evidence type="ECO:0000313" key="1">
    <source>
        <dbReference type="EMBL" id="KAF2623478.1"/>
    </source>
</evidence>
<reference evidence="1" key="1">
    <citation type="journal article" date="2020" name="Stud. Mycol.">
        <title>101 Dothideomycetes genomes: a test case for predicting lifestyles and emergence of pathogens.</title>
        <authorList>
            <person name="Haridas S."/>
            <person name="Albert R."/>
            <person name="Binder M."/>
            <person name="Bloem J."/>
            <person name="Labutti K."/>
            <person name="Salamov A."/>
            <person name="Andreopoulos B."/>
            <person name="Baker S."/>
            <person name="Barry K."/>
            <person name="Bills G."/>
            <person name="Bluhm B."/>
            <person name="Cannon C."/>
            <person name="Castanera R."/>
            <person name="Culley D."/>
            <person name="Daum C."/>
            <person name="Ezra D."/>
            <person name="Gonzalez J."/>
            <person name="Henrissat B."/>
            <person name="Kuo A."/>
            <person name="Liang C."/>
            <person name="Lipzen A."/>
            <person name="Lutzoni F."/>
            <person name="Magnuson J."/>
            <person name="Mondo S."/>
            <person name="Nolan M."/>
            <person name="Ohm R."/>
            <person name="Pangilinan J."/>
            <person name="Park H.-J."/>
            <person name="Ramirez L."/>
            <person name="Alfaro M."/>
            <person name="Sun H."/>
            <person name="Tritt A."/>
            <person name="Yoshinaga Y."/>
            <person name="Zwiers L.-H."/>
            <person name="Turgeon B."/>
            <person name="Goodwin S."/>
            <person name="Spatafora J."/>
            <person name="Crous P."/>
            <person name="Grigoriev I."/>
        </authorList>
    </citation>
    <scope>NUCLEOTIDE SEQUENCE</scope>
    <source>
        <strain evidence="1">CBS 525.71</strain>
    </source>
</reference>
<dbReference type="Proteomes" id="UP000799754">
    <property type="component" value="Unassembled WGS sequence"/>
</dbReference>
<proteinExistence type="predicted"/>
<evidence type="ECO:0000313" key="2">
    <source>
        <dbReference type="Proteomes" id="UP000799754"/>
    </source>
</evidence>
<name>A0ACB6RNU7_9PLEO</name>
<dbReference type="EMBL" id="MU006736">
    <property type="protein sequence ID" value="KAF2623478.1"/>
    <property type="molecule type" value="Genomic_DNA"/>
</dbReference>
<organism evidence="1 2">
    <name type="scientific">Macroventuria anomochaeta</name>
    <dbReference type="NCBI Taxonomy" id="301207"/>
    <lineage>
        <taxon>Eukaryota</taxon>
        <taxon>Fungi</taxon>
        <taxon>Dikarya</taxon>
        <taxon>Ascomycota</taxon>
        <taxon>Pezizomycotina</taxon>
        <taxon>Dothideomycetes</taxon>
        <taxon>Pleosporomycetidae</taxon>
        <taxon>Pleosporales</taxon>
        <taxon>Pleosporineae</taxon>
        <taxon>Didymellaceae</taxon>
        <taxon>Macroventuria</taxon>
    </lineage>
</organism>
<protein>
    <submittedName>
        <fullName evidence="1">Uncharacterized protein</fullName>
    </submittedName>
</protein>
<keyword evidence="2" id="KW-1185">Reference proteome</keyword>
<comment type="caution">
    <text evidence="1">The sequence shown here is derived from an EMBL/GenBank/DDBJ whole genome shotgun (WGS) entry which is preliminary data.</text>
</comment>
<gene>
    <name evidence="1" type="ORF">BU25DRAFT_414242</name>
</gene>